<evidence type="ECO:0000313" key="2">
    <source>
        <dbReference type="EMBL" id="KAJ8924845.1"/>
    </source>
</evidence>
<evidence type="ECO:0000256" key="1">
    <source>
        <dbReference type="SAM" id="SignalP"/>
    </source>
</evidence>
<feature type="signal peptide" evidence="1">
    <location>
        <begin position="1"/>
        <end position="20"/>
    </location>
</feature>
<dbReference type="AlphaFoldDB" id="A0AAV8WFI2"/>
<organism evidence="2 3">
    <name type="scientific">Exocentrus adspersus</name>
    <dbReference type="NCBI Taxonomy" id="1586481"/>
    <lineage>
        <taxon>Eukaryota</taxon>
        <taxon>Metazoa</taxon>
        <taxon>Ecdysozoa</taxon>
        <taxon>Arthropoda</taxon>
        <taxon>Hexapoda</taxon>
        <taxon>Insecta</taxon>
        <taxon>Pterygota</taxon>
        <taxon>Neoptera</taxon>
        <taxon>Endopterygota</taxon>
        <taxon>Coleoptera</taxon>
        <taxon>Polyphaga</taxon>
        <taxon>Cucujiformia</taxon>
        <taxon>Chrysomeloidea</taxon>
        <taxon>Cerambycidae</taxon>
        <taxon>Lamiinae</taxon>
        <taxon>Acanthocinini</taxon>
        <taxon>Exocentrus</taxon>
    </lineage>
</organism>
<keyword evidence="1" id="KW-0732">Signal</keyword>
<gene>
    <name evidence="2" type="ORF">NQ315_001000</name>
</gene>
<dbReference type="Proteomes" id="UP001159042">
    <property type="component" value="Unassembled WGS sequence"/>
</dbReference>
<accession>A0AAV8WFI2</accession>
<keyword evidence="3" id="KW-1185">Reference proteome</keyword>
<comment type="caution">
    <text evidence="2">The sequence shown here is derived from an EMBL/GenBank/DDBJ whole genome shotgun (WGS) entry which is preliminary data.</text>
</comment>
<feature type="chain" id="PRO_5043653442" evidence="1">
    <location>
        <begin position="21"/>
        <end position="54"/>
    </location>
</feature>
<dbReference type="PROSITE" id="PS51257">
    <property type="entry name" value="PROKAR_LIPOPROTEIN"/>
    <property type="match status" value="1"/>
</dbReference>
<sequence>MAFKVTVLVIVAVLAVSCSAAEIGPRITDSYNIDQCDPTSSGDQAFGNQPIRIC</sequence>
<protein>
    <submittedName>
        <fullName evidence="2">Uncharacterized protein</fullName>
    </submittedName>
</protein>
<proteinExistence type="predicted"/>
<evidence type="ECO:0000313" key="3">
    <source>
        <dbReference type="Proteomes" id="UP001159042"/>
    </source>
</evidence>
<name>A0AAV8WFI2_9CUCU</name>
<dbReference type="EMBL" id="JANEYG010000002">
    <property type="protein sequence ID" value="KAJ8924845.1"/>
    <property type="molecule type" value="Genomic_DNA"/>
</dbReference>
<reference evidence="2 3" key="1">
    <citation type="journal article" date="2023" name="Insect Mol. Biol.">
        <title>Genome sequencing provides insights into the evolution of gene families encoding plant cell wall-degrading enzymes in longhorned beetles.</title>
        <authorList>
            <person name="Shin N.R."/>
            <person name="Okamura Y."/>
            <person name="Kirsch R."/>
            <person name="Pauchet Y."/>
        </authorList>
    </citation>
    <scope>NUCLEOTIDE SEQUENCE [LARGE SCALE GENOMIC DNA]</scope>
    <source>
        <strain evidence="2">EAD_L_NR</strain>
    </source>
</reference>